<feature type="compositionally biased region" description="Polar residues" evidence="1">
    <location>
        <begin position="237"/>
        <end position="247"/>
    </location>
</feature>
<keyword evidence="3" id="KW-1185">Reference proteome</keyword>
<dbReference type="EMBL" id="JAVHNQ010000011">
    <property type="protein sequence ID" value="KAK6336132.1"/>
    <property type="molecule type" value="Genomic_DNA"/>
</dbReference>
<dbReference type="AlphaFoldDB" id="A0AAV9U5R2"/>
<name>A0AAV9U5R2_9PEZI</name>
<organism evidence="2 3">
    <name type="scientific">Orbilia brochopaga</name>
    <dbReference type="NCBI Taxonomy" id="3140254"/>
    <lineage>
        <taxon>Eukaryota</taxon>
        <taxon>Fungi</taxon>
        <taxon>Dikarya</taxon>
        <taxon>Ascomycota</taxon>
        <taxon>Pezizomycotina</taxon>
        <taxon>Orbiliomycetes</taxon>
        <taxon>Orbiliales</taxon>
        <taxon>Orbiliaceae</taxon>
        <taxon>Orbilia</taxon>
    </lineage>
</organism>
<gene>
    <name evidence="2" type="ORF">TWF696_001699</name>
</gene>
<accession>A0AAV9U5R2</accession>
<reference evidence="2 3" key="1">
    <citation type="submission" date="2019-10" db="EMBL/GenBank/DDBJ databases">
        <authorList>
            <person name="Palmer J.M."/>
        </authorList>
    </citation>
    <scope>NUCLEOTIDE SEQUENCE [LARGE SCALE GENOMIC DNA]</scope>
    <source>
        <strain evidence="2 3">TWF696</strain>
    </source>
</reference>
<proteinExistence type="predicted"/>
<dbReference type="Proteomes" id="UP001375240">
    <property type="component" value="Unassembled WGS sequence"/>
</dbReference>
<comment type="caution">
    <text evidence="2">The sequence shown here is derived from an EMBL/GenBank/DDBJ whole genome shotgun (WGS) entry which is preliminary data.</text>
</comment>
<sequence>MTSKTCSPRRTDVTITSALSAATLSRNTRRPALIPAASFNALESTEDLSSILPELHGLQDGGSTYILPPSAPPAELALKLKLEQQEEQLQQQQQQQRLPSPRRQASSISLGGDSLEVDTDGDWTMSGAQTPVPPPSSSPVEKSATEKSATVGSRPRRSEGTIAQAMRRWSMKDLIDADGKEDEETRFATLKEFVRKRESSTVSDDLWTWVNAAEAEAAARNADAAADDSALHDLESLPTSPMSSSHATRPDIQGQLERLQQASKVLNGL</sequence>
<feature type="region of interest" description="Disordered" evidence="1">
    <location>
        <begin position="85"/>
        <end position="165"/>
    </location>
</feature>
<feature type="compositionally biased region" description="Low complexity" evidence="1">
    <location>
        <begin position="87"/>
        <end position="107"/>
    </location>
</feature>
<evidence type="ECO:0000256" key="1">
    <source>
        <dbReference type="SAM" id="MobiDB-lite"/>
    </source>
</evidence>
<protein>
    <submittedName>
        <fullName evidence="2">Uncharacterized protein</fullName>
    </submittedName>
</protein>
<evidence type="ECO:0000313" key="3">
    <source>
        <dbReference type="Proteomes" id="UP001375240"/>
    </source>
</evidence>
<evidence type="ECO:0000313" key="2">
    <source>
        <dbReference type="EMBL" id="KAK6336132.1"/>
    </source>
</evidence>
<feature type="region of interest" description="Disordered" evidence="1">
    <location>
        <begin position="221"/>
        <end position="253"/>
    </location>
</feature>